<proteinExistence type="predicted"/>
<accession>A0A927R5Z0</accession>
<sequence length="39" mass="4141">MGSNAAGGETAFVNQWHAVENGTNAWKHIWAGADRVASE</sequence>
<organism evidence="1 2">
    <name type="scientific">Actinopolymorpha pittospori</name>
    <dbReference type="NCBI Taxonomy" id="648752"/>
    <lineage>
        <taxon>Bacteria</taxon>
        <taxon>Bacillati</taxon>
        <taxon>Actinomycetota</taxon>
        <taxon>Actinomycetes</taxon>
        <taxon>Propionibacteriales</taxon>
        <taxon>Actinopolymorphaceae</taxon>
        <taxon>Actinopolymorpha</taxon>
    </lineage>
</organism>
<evidence type="ECO:0000313" key="1">
    <source>
        <dbReference type="EMBL" id="MBE1603857.1"/>
    </source>
</evidence>
<evidence type="ECO:0000313" key="2">
    <source>
        <dbReference type="Proteomes" id="UP000638648"/>
    </source>
</evidence>
<dbReference type="AlphaFoldDB" id="A0A927R5Z0"/>
<comment type="caution">
    <text evidence="1">The sequence shown here is derived from an EMBL/GenBank/DDBJ whole genome shotgun (WGS) entry which is preliminary data.</text>
</comment>
<name>A0A927R5Z0_9ACTN</name>
<protein>
    <submittedName>
        <fullName evidence="1">Uncharacterized protein</fullName>
    </submittedName>
</protein>
<keyword evidence="2" id="KW-1185">Reference proteome</keyword>
<dbReference type="Proteomes" id="UP000638648">
    <property type="component" value="Unassembled WGS sequence"/>
</dbReference>
<reference evidence="1" key="1">
    <citation type="submission" date="2020-10" db="EMBL/GenBank/DDBJ databases">
        <title>Sequencing the genomes of 1000 actinobacteria strains.</title>
        <authorList>
            <person name="Klenk H.-P."/>
        </authorList>
    </citation>
    <scope>NUCLEOTIDE SEQUENCE</scope>
    <source>
        <strain evidence="1">DSM 45354</strain>
    </source>
</reference>
<dbReference type="EMBL" id="JADBEM010000001">
    <property type="protein sequence ID" value="MBE1603857.1"/>
    <property type="molecule type" value="Genomic_DNA"/>
</dbReference>
<gene>
    <name evidence="1" type="ORF">HEB94_000705</name>
</gene>